<comment type="subcellular location">
    <subcellularLocation>
        <location evidence="1 9">Cell inner membrane</location>
        <topology evidence="1 9">Multi-pass membrane protein</topology>
    </subcellularLocation>
</comment>
<dbReference type="EMBL" id="NHSJ01000084">
    <property type="protein sequence ID" value="PPQ30044.1"/>
    <property type="molecule type" value="Genomic_DNA"/>
</dbReference>
<gene>
    <name evidence="10" type="ORF">CCR94_13620</name>
</gene>
<dbReference type="NCBIfam" id="NF000282">
    <property type="entry name" value="RND_permease_1"/>
    <property type="match status" value="1"/>
</dbReference>
<evidence type="ECO:0000256" key="3">
    <source>
        <dbReference type="ARBA" id="ARBA00022448"/>
    </source>
</evidence>
<name>A0A2S6N600_9HYPH</name>
<organism evidence="10 11">
    <name type="scientific">Rhodoblastus sphagnicola</name>
    <dbReference type="NCBI Taxonomy" id="333368"/>
    <lineage>
        <taxon>Bacteria</taxon>
        <taxon>Pseudomonadati</taxon>
        <taxon>Pseudomonadota</taxon>
        <taxon>Alphaproteobacteria</taxon>
        <taxon>Hyphomicrobiales</taxon>
        <taxon>Rhodoblastaceae</taxon>
        <taxon>Rhodoblastus</taxon>
    </lineage>
</organism>
<evidence type="ECO:0000313" key="11">
    <source>
        <dbReference type="Proteomes" id="UP000239089"/>
    </source>
</evidence>
<dbReference type="InterPro" id="IPR027463">
    <property type="entry name" value="AcrB_DN_DC_subdom"/>
</dbReference>
<keyword evidence="4" id="KW-1003">Cell membrane</keyword>
<feature type="transmembrane region" description="Helical" evidence="9">
    <location>
        <begin position="871"/>
        <end position="889"/>
    </location>
</feature>
<evidence type="ECO:0000256" key="5">
    <source>
        <dbReference type="ARBA" id="ARBA00022519"/>
    </source>
</evidence>
<dbReference type="Gene3D" id="3.30.2090.10">
    <property type="entry name" value="Multidrug efflux transporter AcrB TolC docking domain, DN and DC subdomains"/>
    <property type="match status" value="2"/>
</dbReference>
<dbReference type="Gene3D" id="3.30.70.1440">
    <property type="entry name" value="Multidrug efflux transporter AcrB pore domain"/>
    <property type="match status" value="1"/>
</dbReference>
<dbReference type="Proteomes" id="UP000239089">
    <property type="component" value="Unassembled WGS sequence"/>
</dbReference>
<accession>A0A2S6N600</accession>
<feature type="transmembrane region" description="Helical" evidence="9">
    <location>
        <begin position="896"/>
        <end position="916"/>
    </location>
</feature>
<feature type="transmembrane region" description="Helical" evidence="9">
    <location>
        <begin position="341"/>
        <end position="361"/>
    </location>
</feature>
<dbReference type="SUPFAM" id="SSF82866">
    <property type="entry name" value="Multidrug efflux transporter AcrB transmembrane domain"/>
    <property type="match status" value="2"/>
</dbReference>
<evidence type="ECO:0000256" key="6">
    <source>
        <dbReference type="ARBA" id="ARBA00022692"/>
    </source>
</evidence>
<dbReference type="PRINTS" id="PR00702">
    <property type="entry name" value="ACRIFLAVINRP"/>
</dbReference>
<keyword evidence="5 9" id="KW-0997">Cell inner membrane</keyword>
<feature type="transmembrane region" description="Helical" evidence="9">
    <location>
        <begin position="445"/>
        <end position="465"/>
    </location>
</feature>
<feature type="transmembrane region" description="Helical" evidence="9">
    <location>
        <begin position="12"/>
        <end position="33"/>
    </location>
</feature>
<feature type="transmembrane region" description="Helical" evidence="9">
    <location>
        <begin position="966"/>
        <end position="991"/>
    </location>
</feature>
<protein>
    <recommendedName>
        <fullName evidence="9">Efflux pump membrane transporter</fullName>
    </recommendedName>
</protein>
<reference evidence="10 11" key="1">
    <citation type="journal article" date="2018" name="Arch. Microbiol.">
        <title>New insights into the metabolic potential of the phototrophic purple bacterium Rhodopila globiformis DSM 161(T) from its draft genome sequence and evidence for a vanadium-dependent nitrogenase.</title>
        <authorList>
            <person name="Imhoff J.F."/>
            <person name="Rahn T."/>
            <person name="Kunzel S."/>
            <person name="Neulinger S.C."/>
        </authorList>
    </citation>
    <scope>NUCLEOTIDE SEQUENCE [LARGE SCALE GENOMIC DNA]</scope>
    <source>
        <strain evidence="10 11">DSM 16996</strain>
    </source>
</reference>
<keyword evidence="8 9" id="KW-0472">Membrane</keyword>
<dbReference type="SUPFAM" id="SSF82714">
    <property type="entry name" value="Multidrug efflux transporter AcrB TolC docking domain, DN and DC subdomains"/>
    <property type="match status" value="2"/>
</dbReference>
<comment type="caution">
    <text evidence="10">The sequence shown here is derived from an EMBL/GenBank/DDBJ whole genome shotgun (WGS) entry which is preliminary data.</text>
</comment>
<feature type="transmembrane region" description="Helical" evidence="9">
    <location>
        <begin position="536"/>
        <end position="554"/>
    </location>
</feature>
<evidence type="ECO:0000256" key="2">
    <source>
        <dbReference type="ARBA" id="ARBA00010942"/>
    </source>
</evidence>
<feature type="transmembrane region" description="Helical" evidence="9">
    <location>
        <begin position="922"/>
        <end position="945"/>
    </location>
</feature>
<dbReference type="OrthoDB" id="9807350at2"/>
<dbReference type="Pfam" id="PF00873">
    <property type="entry name" value="ACR_tran"/>
    <property type="match status" value="1"/>
</dbReference>
<dbReference type="GO" id="GO:0005886">
    <property type="term" value="C:plasma membrane"/>
    <property type="evidence" value="ECO:0007669"/>
    <property type="project" value="UniProtKB-SubCell"/>
</dbReference>
<dbReference type="Gene3D" id="3.30.70.1430">
    <property type="entry name" value="Multidrug efflux transporter AcrB pore domain"/>
    <property type="match status" value="2"/>
</dbReference>
<feature type="transmembrane region" description="Helical" evidence="9">
    <location>
        <begin position="477"/>
        <end position="500"/>
    </location>
</feature>
<dbReference type="AlphaFoldDB" id="A0A2S6N600"/>
<evidence type="ECO:0000256" key="4">
    <source>
        <dbReference type="ARBA" id="ARBA00022475"/>
    </source>
</evidence>
<evidence type="ECO:0000313" key="10">
    <source>
        <dbReference type="EMBL" id="PPQ30044.1"/>
    </source>
</evidence>
<comment type="similarity">
    <text evidence="2 9">Belongs to the resistance-nodulation-cell division (RND) (TC 2.A.6) family.</text>
</comment>
<dbReference type="PANTHER" id="PTHR32063:SF76">
    <property type="entry name" value="EFFLUX PUMP MEMBRANE TRANSPORTER"/>
    <property type="match status" value="1"/>
</dbReference>
<evidence type="ECO:0000256" key="7">
    <source>
        <dbReference type="ARBA" id="ARBA00022989"/>
    </source>
</evidence>
<feature type="transmembrane region" description="Helical" evidence="9">
    <location>
        <begin position="1003"/>
        <end position="1025"/>
    </location>
</feature>
<dbReference type="GO" id="GO:0042910">
    <property type="term" value="F:xenobiotic transmembrane transporter activity"/>
    <property type="evidence" value="ECO:0007669"/>
    <property type="project" value="TreeGrafter"/>
</dbReference>
<keyword evidence="6 9" id="KW-0812">Transmembrane</keyword>
<feature type="transmembrane region" description="Helical" evidence="9">
    <location>
        <begin position="368"/>
        <end position="389"/>
    </location>
</feature>
<dbReference type="FunFam" id="1.20.1640.10:FF:000001">
    <property type="entry name" value="Efflux pump membrane transporter"/>
    <property type="match status" value="1"/>
</dbReference>
<evidence type="ECO:0000256" key="9">
    <source>
        <dbReference type="RuleBase" id="RU364070"/>
    </source>
</evidence>
<dbReference type="RefSeq" id="WP_104508407.1">
    <property type="nucleotide sequence ID" value="NZ_JACIGC010000001.1"/>
</dbReference>
<dbReference type="Gene3D" id="1.20.1640.10">
    <property type="entry name" value="Multidrug efflux transporter AcrB transmembrane domain"/>
    <property type="match status" value="2"/>
</dbReference>
<keyword evidence="3 9" id="KW-0813">Transport</keyword>
<sequence length="1058" mass="112841">MIADVFIDRPRLAAVIALVTTLVGALALMRIPVAQLPDIVPPQVRVSTSFPGASAEVLEQTVAQPIEAKVVGVDKSIYMKSSSGNDGSYTLDVSFALGTNPDINTVNVNNRVQNALAQLPAEVRLQGVNVQKRSSSMLQVINLFSTDRKFDQLFLANYSLINVIDELARVPGVGEATLFGRSNYSMRIWFNIEKLSSLNLAPSDVVAAISAQNAQAPVGRLGARPVPNDQAFQFNLQTQGRLTTPEEFGAIVLRANPDGSTLKISDVARVELGAQSADTYARLNGEPTVGIGVYLGPGANAINTASALRAKLDELRPRFPESVTARVVYDATVFVNDTVSAVLHTLLEAFVLVALVVWLFLGNFRAALIPIIAAPVSLIGTFAVLIALGASVNTVSMLALVLAIGIVVDDAIVVVENVERVMEEEPELSPADAAKKAMAQVTAPIIAITLVLLSVFTPIAFLPGVMGELFRQFAETISAAMLISAINALTLSPALCALFLRHESDRRGLLHKFGRGVDRARDGYVHVVRIALRRPALSVVAVVACAAGIFGLSLTTPTSFLPEEDQGAFFINVQLPQGASVARTEATVIQVENIVKQMPEVRDVVSIVGLSLLDFYSASNNAFMIVQLKPFADRTVASSSAQALIGKTFGATRQVRSANVLPFNLPPVIGLSTAGGFEYQLESMQGAEPAAMASVANALLAAGNQNPKLTRVFSTYNASAPSIWLDIDREKAQALGIGINDIFSTLQISLGGYYINNFNMFGRTWQVNLQGDASGRRDLPSLWDIYVRNSKGEMTPLQSIASPRTVVGPAVISRYNNYRSVTINGSPAPGVSSGDAMQAMAEVSAKTLPPGFTFEWTGTAYQEHEAIGKTGYILALAVIFAFLFLVALYESWAIPIPVLLSVTIAVFGAFAGMLIGSVTLDLYAQIGLVVLIALSAKNGILIVEFAKEQREAGRSILEAAEQGARLRFRAVMMTSIAFILGLVPLVFAHGAAMLARRNLSTPVFAGMLTASLIGILFIPMLYVVFQSLRERVRAGHVLGGLSGGLSIGRLFGKGRGLT</sequence>
<dbReference type="GO" id="GO:0015562">
    <property type="term" value="F:efflux transmembrane transporter activity"/>
    <property type="evidence" value="ECO:0007669"/>
    <property type="project" value="InterPro"/>
</dbReference>
<evidence type="ECO:0000256" key="1">
    <source>
        <dbReference type="ARBA" id="ARBA00004429"/>
    </source>
</evidence>
<dbReference type="NCBIfam" id="TIGR00915">
    <property type="entry name" value="2A0602"/>
    <property type="match status" value="1"/>
</dbReference>
<evidence type="ECO:0000256" key="8">
    <source>
        <dbReference type="ARBA" id="ARBA00023136"/>
    </source>
</evidence>
<dbReference type="InterPro" id="IPR001036">
    <property type="entry name" value="Acrflvin-R"/>
</dbReference>
<proteinExistence type="inferred from homology"/>
<dbReference type="PANTHER" id="PTHR32063">
    <property type="match status" value="1"/>
</dbReference>
<keyword evidence="11" id="KW-1185">Reference proteome</keyword>
<dbReference type="Gene3D" id="3.30.70.1320">
    <property type="entry name" value="Multidrug efflux transporter AcrB pore domain like"/>
    <property type="match status" value="1"/>
</dbReference>
<dbReference type="InterPro" id="IPR004764">
    <property type="entry name" value="MdtF-like"/>
</dbReference>
<dbReference type="GO" id="GO:0009636">
    <property type="term" value="P:response to toxic substance"/>
    <property type="evidence" value="ECO:0007669"/>
    <property type="project" value="UniProtKB-ARBA"/>
</dbReference>
<dbReference type="SUPFAM" id="SSF82693">
    <property type="entry name" value="Multidrug efflux transporter AcrB pore domain, PN1, PN2, PC1 and PC2 subdomains"/>
    <property type="match status" value="3"/>
</dbReference>
<feature type="transmembrane region" description="Helical" evidence="9">
    <location>
        <begin position="395"/>
        <end position="415"/>
    </location>
</feature>
<keyword evidence="7 9" id="KW-1133">Transmembrane helix</keyword>